<dbReference type="OrthoDB" id="3364318at2759"/>
<organism evidence="1 2">
    <name type="scientific">Malassezia sympodialis (strain ATCC 42132)</name>
    <name type="common">Atopic eczema-associated yeast</name>
    <dbReference type="NCBI Taxonomy" id="1230383"/>
    <lineage>
        <taxon>Eukaryota</taxon>
        <taxon>Fungi</taxon>
        <taxon>Dikarya</taxon>
        <taxon>Basidiomycota</taxon>
        <taxon>Ustilaginomycotina</taxon>
        <taxon>Malasseziomycetes</taxon>
        <taxon>Malasseziales</taxon>
        <taxon>Malasseziaceae</taxon>
        <taxon>Malassezia</taxon>
    </lineage>
</organism>
<dbReference type="AlphaFoldDB" id="A0A1M8AA56"/>
<protein>
    <submittedName>
        <fullName evidence="1">Uncharacterized protein</fullName>
    </submittedName>
</protein>
<reference evidence="2" key="1">
    <citation type="journal article" date="2017" name="Nucleic Acids Res.">
        <title>Proteogenomics produces comprehensive and highly accurate protein-coding gene annotation in a complete genome assembly of Malassezia sympodialis.</title>
        <authorList>
            <person name="Zhu Y."/>
            <person name="Engstroem P.G."/>
            <person name="Tellgren-Roth C."/>
            <person name="Baudo C.D."/>
            <person name="Kennell J.C."/>
            <person name="Sun S."/>
            <person name="Billmyre R.B."/>
            <person name="Schroeder M.S."/>
            <person name="Andersson A."/>
            <person name="Holm T."/>
            <person name="Sigurgeirsson B."/>
            <person name="Wu G."/>
            <person name="Sankaranarayanan S.R."/>
            <person name="Siddharthan R."/>
            <person name="Sanyal K."/>
            <person name="Lundeberg J."/>
            <person name="Nystedt B."/>
            <person name="Boekhout T."/>
            <person name="Dawson T.L. Jr."/>
            <person name="Heitman J."/>
            <person name="Scheynius A."/>
            <person name="Lehtioe J."/>
        </authorList>
    </citation>
    <scope>NUCLEOTIDE SEQUENCE [LARGE SCALE GENOMIC DNA]</scope>
    <source>
        <strain evidence="2">ATCC 42132</strain>
    </source>
</reference>
<dbReference type="Proteomes" id="UP000186303">
    <property type="component" value="Chromosome 6"/>
</dbReference>
<gene>
    <name evidence="1" type="ORF">MSYG_3670</name>
</gene>
<name>A0A1M8AA56_MALS4</name>
<evidence type="ECO:0000313" key="2">
    <source>
        <dbReference type="Proteomes" id="UP000186303"/>
    </source>
</evidence>
<sequence length="337" mass="38413">MSMHHNVVRHTRSVLAAHSLEAADFRRPPDAKLRRLWRELLCWDALDNGLQALRFALLLLHVYARLRPPRTTFYAIVRPISYALAYMLSRKCRIALSRGLLIASEGVANVRRVALLALWMLTCSKELRMRLRESSQGDSVSDEPIPFVERVAIGGEVVAHLGELFDVLAFFTGSGLFWRAFGLSVTSELPPWLQRRRRGLERVGVFVSLGALALQQYALHLRRASIQRHIHGSIHRLQQELVPIAGGAVTEPSSRDETPERYRRMQEQYALLVAERRRMCWLIIERICLYSDALFTTVEALAPDEDKVMLEASTGLVAAVLRLLRLWNEVRFGSLDL</sequence>
<dbReference type="EMBL" id="LT671826">
    <property type="protein sequence ID" value="SHO79320.1"/>
    <property type="molecule type" value="Genomic_DNA"/>
</dbReference>
<dbReference type="VEuPathDB" id="FungiDB:MSYG_3670"/>
<proteinExistence type="predicted"/>
<keyword evidence="2" id="KW-1185">Reference proteome</keyword>
<accession>A0A1M8AA56</accession>
<dbReference type="OMA" id="NENTECV"/>
<evidence type="ECO:0000313" key="1">
    <source>
        <dbReference type="EMBL" id="SHO79320.1"/>
    </source>
</evidence>